<dbReference type="EMBL" id="JAFBCV010000003">
    <property type="protein sequence ID" value="MBM7838049.1"/>
    <property type="molecule type" value="Genomic_DNA"/>
</dbReference>
<evidence type="ECO:0000256" key="5">
    <source>
        <dbReference type="ARBA" id="ARBA00022793"/>
    </source>
</evidence>
<accession>A0ABS2SRC0</accession>
<evidence type="ECO:0000256" key="10">
    <source>
        <dbReference type="ARBA" id="ARBA00023264"/>
    </source>
</evidence>
<dbReference type="InterPro" id="IPR003817">
    <property type="entry name" value="PS_Dcarbxylase"/>
</dbReference>
<dbReference type="EC" id="4.1.1.65" evidence="3"/>
<keyword evidence="8" id="KW-0594">Phospholipid biosynthesis</keyword>
<evidence type="ECO:0000256" key="4">
    <source>
        <dbReference type="ARBA" id="ARBA00022516"/>
    </source>
</evidence>
<comment type="pathway">
    <text evidence="2">Lipid metabolism.</text>
</comment>
<dbReference type="Pfam" id="PF02666">
    <property type="entry name" value="PS_Dcarbxylase"/>
    <property type="match status" value="1"/>
</dbReference>
<dbReference type="PANTHER" id="PTHR10067:SF6">
    <property type="entry name" value="PHOSPHATIDYLSERINE DECARBOXYLASE PROENZYME, MITOCHONDRIAL"/>
    <property type="match status" value="1"/>
</dbReference>
<comment type="pathway">
    <text evidence="12">Phospholipid metabolism; phosphatidylethanolamine biosynthesis.</text>
</comment>
<evidence type="ECO:0000256" key="9">
    <source>
        <dbReference type="ARBA" id="ARBA00023239"/>
    </source>
</evidence>
<keyword evidence="6" id="KW-0443">Lipid metabolism</keyword>
<keyword evidence="9 13" id="KW-0456">Lyase</keyword>
<sequence length="257" mass="29674">MKRKMFQLCIELTNRKWSSFLIKQFAKSKASRLLIPTFIKTFQLNMDESFYDKKDFKSLHALFTRPLKTDVRPVAAGQNIVVSPVDGVCEERGIIEEGATFKVKGQLYSLSDMLGSEHEGRKYEEGYYVIFYLSPRDYHRIHSPFECIVKESKLLGNRSYPVNQLGLLYGKQPLSLNYRQVNYLYRNNNVTAMIEVGAMNINTIVRTKKEADWDKAEEVGHFSFGSTVILLFEKNSFHPTLTQLEVKMGEEIGHFTS</sequence>
<name>A0ABS2SRC0_9BACI</name>
<evidence type="ECO:0000256" key="6">
    <source>
        <dbReference type="ARBA" id="ARBA00023098"/>
    </source>
</evidence>
<keyword evidence="5" id="KW-0210">Decarboxylase</keyword>
<evidence type="ECO:0000313" key="14">
    <source>
        <dbReference type="Proteomes" id="UP001179280"/>
    </source>
</evidence>
<dbReference type="InterPro" id="IPR033177">
    <property type="entry name" value="PSD-B"/>
</dbReference>
<dbReference type="NCBIfam" id="TIGR00163">
    <property type="entry name" value="PS_decarb"/>
    <property type="match status" value="1"/>
</dbReference>
<dbReference type="GO" id="GO:0004609">
    <property type="term" value="F:phosphatidylserine decarboxylase activity"/>
    <property type="evidence" value="ECO:0007669"/>
    <property type="project" value="UniProtKB-EC"/>
</dbReference>
<evidence type="ECO:0000256" key="2">
    <source>
        <dbReference type="ARBA" id="ARBA00005189"/>
    </source>
</evidence>
<dbReference type="RefSeq" id="WP_204465174.1">
    <property type="nucleotide sequence ID" value="NZ_JAFBCV010000003.1"/>
</dbReference>
<comment type="caution">
    <text evidence="13">The sequence shown here is derived from an EMBL/GenBank/DDBJ whole genome shotgun (WGS) entry which is preliminary data.</text>
</comment>
<evidence type="ECO:0000256" key="12">
    <source>
        <dbReference type="ARBA" id="ARBA00024326"/>
    </source>
</evidence>
<evidence type="ECO:0000256" key="8">
    <source>
        <dbReference type="ARBA" id="ARBA00023209"/>
    </source>
</evidence>
<evidence type="ECO:0000256" key="3">
    <source>
        <dbReference type="ARBA" id="ARBA00012243"/>
    </source>
</evidence>
<gene>
    <name evidence="13" type="ORF">JOC54_001280</name>
</gene>
<evidence type="ECO:0000256" key="11">
    <source>
        <dbReference type="ARBA" id="ARBA00023317"/>
    </source>
</evidence>
<keyword evidence="14" id="KW-1185">Reference proteome</keyword>
<dbReference type="NCBIfam" id="NF002853">
    <property type="entry name" value="PRK03140.1"/>
    <property type="match status" value="1"/>
</dbReference>
<evidence type="ECO:0000313" key="13">
    <source>
        <dbReference type="EMBL" id="MBM7838049.1"/>
    </source>
</evidence>
<keyword evidence="7" id="KW-0865">Zymogen</keyword>
<evidence type="ECO:0000256" key="7">
    <source>
        <dbReference type="ARBA" id="ARBA00023145"/>
    </source>
</evidence>
<dbReference type="PANTHER" id="PTHR10067">
    <property type="entry name" value="PHOSPHATIDYLSERINE DECARBOXYLASE"/>
    <property type="match status" value="1"/>
</dbReference>
<dbReference type="Proteomes" id="UP001179280">
    <property type="component" value="Unassembled WGS sequence"/>
</dbReference>
<protein>
    <recommendedName>
        <fullName evidence="3">phosphatidylserine decarboxylase</fullName>
        <ecNumber evidence="3">4.1.1.65</ecNumber>
    </recommendedName>
</protein>
<comment type="cofactor">
    <cofactor evidence="1">
        <name>pyruvate</name>
        <dbReference type="ChEBI" id="CHEBI:15361"/>
    </cofactor>
</comment>
<keyword evidence="10" id="KW-1208">Phospholipid metabolism</keyword>
<reference evidence="13" key="1">
    <citation type="submission" date="2021-01" db="EMBL/GenBank/DDBJ databases">
        <title>Genomic Encyclopedia of Type Strains, Phase IV (KMG-IV): sequencing the most valuable type-strain genomes for metagenomic binning, comparative biology and taxonomic classification.</title>
        <authorList>
            <person name="Goeker M."/>
        </authorList>
    </citation>
    <scope>NUCLEOTIDE SEQUENCE</scope>
    <source>
        <strain evidence="13">DSM 21943</strain>
    </source>
</reference>
<evidence type="ECO:0000256" key="1">
    <source>
        <dbReference type="ARBA" id="ARBA00001928"/>
    </source>
</evidence>
<organism evidence="13 14">
    <name type="scientific">Shouchella xiaoxiensis</name>
    <dbReference type="NCBI Taxonomy" id="766895"/>
    <lineage>
        <taxon>Bacteria</taxon>
        <taxon>Bacillati</taxon>
        <taxon>Bacillota</taxon>
        <taxon>Bacilli</taxon>
        <taxon>Bacillales</taxon>
        <taxon>Bacillaceae</taxon>
        <taxon>Shouchella</taxon>
    </lineage>
</organism>
<proteinExistence type="predicted"/>
<keyword evidence="11" id="KW-0670">Pyruvate</keyword>
<keyword evidence="4" id="KW-0444">Lipid biosynthesis</keyword>